<organism evidence="2 3">
    <name type="scientific">Bosea vestrisii</name>
    <dbReference type="NCBI Taxonomy" id="151416"/>
    <lineage>
        <taxon>Bacteria</taxon>
        <taxon>Pseudomonadati</taxon>
        <taxon>Pseudomonadota</taxon>
        <taxon>Alphaproteobacteria</taxon>
        <taxon>Hyphomicrobiales</taxon>
        <taxon>Boseaceae</taxon>
        <taxon>Bosea</taxon>
    </lineage>
</organism>
<evidence type="ECO:0008006" key="4">
    <source>
        <dbReference type="Google" id="ProtNLM"/>
    </source>
</evidence>
<accession>A0ABW0HHS0</accession>
<reference evidence="3" key="1">
    <citation type="journal article" date="2019" name="Int. J. Syst. Evol. Microbiol.">
        <title>The Global Catalogue of Microorganisms (GCM) 10K type strain sequencing project: providing services to taxonomists for standard genome sequencing and annotation.</title>
        <authorList>
            <consortium name="The Broad Institute Genomics Platform"/>
            <consortium name="The Broad Institute Genome Sequencing Center for Infectious Disease"/>
            <person name="Wu L."/>
            <person name="Ma J."/>
        </authorList>
    </citation>
    <scope>NUCLEOTIDE SEQUENCE [LARGE SCALE GENOMIC DNA]</scope>
    <source>
        <strain evidence="3">CGMCC 1.16326</strain>
    </source>
</reference>
<comment type="caution">
    <text evidence="2">The sequence shown here is derived from an EMBL/GenBank/DDBJ whole genome shotgun (WGS) entry which is preliminary data.</text>
</comment>
<sequence length="86" mass="8443">MLKPAAFALAASSLLSPAFAADLPSRKSAPAAPPVLSACTESEGIPTDAFGFTTGSDVAEVGSFGASLTYGGGFGVRDGRQAAHGL</sequence>
<dbReference type="RefSeq" id="WP_377013580.1">
    <property type="nucleotide sequence ID" value="NZ_JBHSLV010000078.1"/>
</dbReference>
<evidence type="ECO:0000256" key="1">
    <source>
        <dbReference type="SAM" id="SignalP"/>
    </source>
</evidence>
<feature type="chain" id="PRO_5045692442" description="Porin" evidence="1">
    <location>
        <begin position="21"/>
        <end position="86"/>
    </location>
</feature>
<evidence type="ECO:0000313" key="3">
    <source>
        <dbReference type="Proteomes" id="UP001596104"/>
    </source>
</evidence>
<gene>
    <name evidence="2" type="ORF">ACFPPC_29715</name>
</gene>
<dbReference type="EMBL" id="JBHSLV010000078">
    <property type="protein sequence ID" value="MFC5396832.1"/>
    <property type="molecule type" value="Genomic_DNA"/>
</dbReference>
<evidence type="ECO:0000313" key="2">
    <source>
        <dbReference type="EMBL" id="MFC5396832.1"/>
    </source>
</evidence>
<keyword evidence="1" id="KW-0732">Signal</keyword>
<protein>
    <recommendedName>
        <fullName evidence="4">Porin</fullName>
    </recommendedName>
</protein>
<proteinExistence type="predicted"/>
<feature type="signal peptide" evidence="1">
    <location>
        <begin position="1"/>
        <end position="20"/>
    </location>
</feature>
<keyword evidence="3" id="KW-1185">Reference proteome</keyword>
<name>A0ABW0HHS0_9HYPH</name>
<dbReference type="Proteomes" id="UP001596104">
    <property type="component" value="Unassembled WGS sequence"/>
</dbReference>